<evidence type="ECO:0000313" key="6">
    <source>
        <dbReference type="EMBL" id="AAW74702.1"/>
    </source>
</evidence>
<keyword evidence="7" id="KW-1185">Reference proteome</keyword>
<dbReference type="InterPro" id="IPR003829">
    <property type="entry name" value="Pirin_N_dom"/>
</dbReference>
<feature type="binding site" evidence="2">
    <location>
        <position position="121"/>
    </location>
    <ligand>
        <name>Fe cation</name>
        <dbReference type="ChEBI" id="CHEBI:24875"/>
    </ligand>
</feature>
<dbReference type="Gene3D" id="2.60.120.10">
    <property type="entry name" value="Jelly Rolls"/>
    <property type="match status" value="2"/>
</dbReference>
<accession>Q5H2W9</accession>
<dbReference type="InterPro" id="IPR011051">
    <property type="entry name" value="RmlC_Cupin_sf"/>
</dbReference>
<evidence type="ECO:0000259" key="5">
    <source>
        <dbReference type="Pfam" id="PF05726"/>
    </source>
</evidence>
<evidence type="ECO:0000256" key="3">
    <source>
        <dbReference type="RuleBase" id="RU003457"/>
    </source>
</evidence>
<keyword evidence="2" id="KW-0479">Metal-binding</keyword>
<dbReference type="GO" id="GO:0046872">
    <property type="term" value="F:metal ion binding"/>
    <property type="evidence" value="ECO:0007669"/>
    <property type="project" value="UniProtKB-KW"/>
</dbReference>
<dbReference type="Proteomes" id="UP000006735">
    <property type="component" value="Chromosome"/>
</dbReference>
<dbReference type="PIRSF" id="PIRSF006232">
    <property type="entry name" value="Pirin"/>
    <property type="match status" value="1"/>
</dbReference>
<evidence type="ECO:0000256" key="1">
    <source>
        <dbReference type="ARBA" id="ARBA00008416"/>
    </source>
</evidence>
<dbReference type="Pfam" id="PF02678">
    <property type="entry name" value="Pirin"/>
    <property type="match status" value="1"/>
</dbReference>
<dbReference type="InterPro" id="IPR008778">
    <property type="entry name" value="Pirin_C_dom"/>
</dbReference>
<proteinExistence type="inferred from homology"/>
<sequence length="340" mass="36895">MRVGKPLVVGCYGHRLGRDAAAPASFGTIGCSGRGWAPGRPHPSLLLRHRAQGQAMSTTTTTAAHVLRTIRGMPTSDGAGVKLTRVIGTQQLPELHPFLMLDEFGTEKAEDYLAGFPSHPHRGFETVTYMLDGRMRHKDNHGNEGLLTPGSVQWMTAGRGLIHSEMPEQESGRMRGFQLWVNLPARDKMTDPKYQEYAPDHIPVAHPAPGVTVKVIAGAVGEVVGPIVQPATRPVYLDIMLEPNVKWDDLLPNGHNAFAYAFEGALTVGEGDAARALLAQQLAVLGGGERLRLRAGADGAQLILVAGRPLNEPVMRHGPFVMNTKQELMQAFVDFQEGRF</sequence>
<keyword evidence="2" id="KW-0408">Iron</keyword>
<dbReference type="CDD" id="cd02247">
    <property type="entry name" value="cupin_pirin_C"/>
    <property type="match status" value="1"/>
</dbReference>
<name>Q5H2W9_XANOR</name>
<feature type="binding site" evidence="2">
    <location>
        <position position="119"/>
    </location>
    <ligand>
        <name>Fe cation</name>
        <dbReference type="ChEBI" id="CHEBI:24875"/>
    </ligand>
</feature>
<feature type="binding site" evidence="2">
    <location>
        <position position="163"/>
    </location>
    <ligand>
        <name>Fe cation</name>
        <dbReference type="ChEBI" id="CHEBI:24875"/>
    </ligand>
</feature>
<dbReference type="STRING" id="291331.XOO1448"/>
<organism evidence="6 7">
    <name type="scientific">Xanthomonas oryzae pv. oryzae (strain KACC10331 / KXO85)</name>
    <dbReference type="NCBI Taxonomy" id="291331"/>
    <lineage>
        <taxon>Bacteria</taxon>
        <taxon>Pseudomonadati</taxon>
        <taxon>Pseudomonadota</taxon>
        <taxon>Gammaproteobacteria</taxon>
        <taxon>Lysobacterales</taxon>
        <taxon>Lysobacteraceae</taxon>
        <taxon>Xanthomonas</taxon>
    </lineage>
</organism>
<feature type="binding site" evidence="2">
    <location>
        <position position="165"/>
    </location>
    <ligand>
        <name>Fe cation</name>
        <dbReference type="ChEBI" id="CHEBI:24875"/>
    </ligand>
</feature>
<comment type="similarity">
    <text evidence="1 3">Belongs to the pirin family.</text>
</comment>
<gene>
    <name evidence="6" type="ordered locus">XOO1448</name>
</gene>
<dbReference type="InterPro" id="IPR012093">
    <property type="entry name" value="Pirin"/>
</dbReference>
<dbReference type="CDD" id="cd02909">
    <property type="entry name" value="cupin_pirin_N"/>
    <property type="match status" value="1"/>
</dbReference>
<reference evidence="6 7" key="1">
    <citation type="journal article" date="2005" name="Nucleic Acids Res.">
        <title>The genome sequence of Xanthomonas oryzae pathovar oryzae KACC10331, the bacterial blight pathogen of rice.</title>
        <authorList>
            <person name="Lee B.M."/>
            <person name="Park Y.J."/>
            <person name="Park D.S."/>
            <person name="Kang H.W."/>
            <person name="Kim J.G."/>
            <person name="Song E.S."/>
            <person name="Park I.C."/>
            <person name="Yoon U.H."/>
            <person name="Hahn J.H."/>
            <person name="Koo B.S."/>
            <person name="Lee G.B."/>
            <person name="Kim H."/>
            <person name="Park H.S."/>
            <person name="Yoon K.O."/>
            <person name="Kim J.H."/>
            <person name="Jung C.H."/>
            <person name="Koh N.H."/>
            <person name="Seo J.S."/>
            <person name="Go S.J."/>
        </authorList>
    </citation>
    <scope>NUCLEOTIDE SEQUENCE [LARGE SCALE GENOMIC DNA]</scope>
    <source>
        <strain evidence="7">KACC10331 / KXO85</strain>
    </source>
</reference>
<evidence type="ECO:0000256" key="2">
    <source>
        <dbReference type="PIRSR" id="PIRSR006232-1"/>
    </source>
</evidence>
<dbReference type="PROSITE" id="PS51257">
    <property type="entry name" value="PROKAR_LIPOPROTEIN"/>
    <property type="match status" value="1"/>
</dbReference>
<comment type="cofactor">
    <cofactor evidence="2">
        <name>Fe cation</name>
        <dbReference type="ChEBI" id="CHEBI:24875"/>
    </cofactor>
    <text evidence="2">Binds 1 Fe cation per subunit.</text>
</comment>
<dbReference type="KEGG" id="xoo:XOO1448"/>
<dbReference type="PANTHER" id="PTHR13903">
    <property type="entry name" value="PIRIN-RELATED"/>
    <property type="match status" value="1"/>
</dbReference>
<dbReference type="AlphaFoldDB" id="Q5H2W9"/>
<dbReference type="PANTHER" id="PTHR13903:SF8">
    <property type="entry name" value="PIRIN"/>
    <property type="match status" value="1"/>
</dbReference>
<evidence type="ECO:0000313" key="7">
    <source>
        <dbReference type="Proteomes" id="UP000006735"/>
    </source>
</evidence>
<feature type="domain" description="Pirin C-terminal" evidence="5">
    <location>
        <begin position="236"/>
        <end position="340"/>
    </location>
</feature>
<dbReference type="EMBL" id="AE013598">
    <property type="protein sequence ID" value="AAW74702.1"/>
    <property type="molecule type" value="Genomic_DNA"/>
</dbReference>
<dbReference type="SUPFAM" id="SSF51182">
    <property type="entry name" value="RmlC-like cupins"/>
    <property type="match status" value="1"/>
</dbReference>
<dbReference type="Pfam" id="PF05726">
    <property type="entry name" value="Pirin_C"/>
    <property type="match status" value="1"/>
</dbReference>
<dbReference type="InterPro" id="IPR014710">
    <property type="entry name" value="RmlC-like_jellyroll"/>
</dbReference>
<evidence type="ECO:0000259" key="4">
    <source>
        <dbReference type="Pfam" id="PF02678"/>
    </source>
</evidence>
<dbReference type="HOGENOM" id="CLU_045717_5_0_6"/>
<protein>
    <submittedName>
        <fullName evidence="6">Pirin</fullName>
    </submittedName>
</protein>
<feature type="domain" description="Pirin N-terminal" evidence="4">
    <location>
        <begin position="81"/>
        <end position="181"/>
    </location>
</feature>